<organism evidence="1 2">
    <name type="scientific">Anaerosphaera aminiphila DSM 21120</name>
    <dbReference type="NCBI Taxonomy" id="1120995"/>
    <lineage>
        <taxon>Bacteria</taxon>
        <taxon>Bacillati</taxon>
        <taxon>Bacillota</taxon>
        <taxon>Tissierellia</taxon>
        <taxon>Tissierellales</taxon>
        <taxon>Peptoniphilaceae</taxon>
        <taxon>Anaerosphaera</taxon>
    </lineage>
</organism>
<keyword evidence="2" id="KW-1185">Reference proteome</keyword>
<dbReference type="STRING" id="1120995.SAMN02745245_01920"/>
<sequence length="97" mass="11147">MQLKFSWKNNSKETRSFVGAFSLKANQEDKKLYSFATGVETNNNGLEIEPNSTVNDVYAWFRLRGRENITLQIYKTEQHTSVGDPITYSVPVILENK</sequence>
<proteinExistence type="predicted"/>
<name>A0A1M5UYL7_9FIRM</name>
<dbReference type="Proteomes" id="UP000184032">
    <property type="component" value="Unassembled WGS sequence"/>
</dbReference>
<evidence type="ECO:0000313" key="1">
    <source>
        <dbReference type="EMBL" id="SHH67984.1"/>
    </source>
</evidence>
<evidence type="ECO:0000313" key="2">
    <source>
        <dbReference type="Proteomes" id="UP000184032"/>
    </source>
</evidence>
<dbReference type="AlphaFoldDB" id="A0A1M5UYL7"/>
<accession>A0A1M5UYL7</accession>
<dbReference type="EMBL" id="FQXI01000023">
    <property type="protein sequence ID" value="SHH67984.1"/>
    <property type="molecule type" value="Genomic_DNA"/>
</dbReference>
<dbReference type="RefSeq" id="WP_073185723.1">
    <property type="nucleotide sequence ID" value="NZ_FQXI01000023.1"/>
</dbReference>
<gene>
    <name evidence="1" type="ORF">SAMN02745245_01920</name>
</gene>
<protein>
    <submittedName>
        <fullName evidence="1">Uncharacterized protein</fullName>
    </submittedName>
</protein>
<reference evidence="1 2" key="1">
    <citation type="submission" date="2016-11" db="EMBL/GenBank/DDBJ databases">
        <authorList>
            <person name="Jaros S."/>
            <person name="Januszkiewicz K."/>
            <person name="Wedrychowicz H."/>
        </authorList>
    </citation>
    <scope>NUCLEOTIDE SEQUENCE [LARGE SCALE GENOMIC DNA]</scope>
    <source>
        <strain evidence="1 2">DSM 21120</strain>
    </source>
</reference>